<dbReference type="PANTHER" id="PTHR46957">
    <property type="entry name" value="CYTOKINE RECEPTOR"/>
    <property type="match status" value="1"/>
</dbReference>
<reference evidence="3 4" key="2">
    <citation type="journal article" date="2010" name="Nucleic Acids Res.">
        <title>BeetleBase in 2010: revisions to provide comprehensive genomic information for Tribolium castaneum.</title>
        <authorList>
            <person name="Kim H.S."/>
            <person name="Murphy T."/>
            <person name="Xia J."/>
            <person name="Caragea D."/>
            <person name="Park Y."/>
            <person name="Beeman R.W."/>
            <person name="Lorenzen M.D."/>
            <person name="Butcher S."/>
            <person name="Manak J.R."/>
            <person name="Brown S.J."/>
        </authorList>
    </citation>
    <scope>GENOME REANNOTATION</scope>
    <source>
        <strain evidence="3 4">Georgia GA2</strain>
    </source>
</reference>
<dbReference type="SUPFAM" id="SSF49265">
    <property type="entry name" value="Fibronectin type III"/>
    <property type="match status" value="1"/>
</dbReference>
<dbReference type="PANTHER" id="PTHR46957:SF3">
    <property type="entry name" value="CYTOKINE RECEPTOR"/>
    <property type="match status" value="1"/>
</dbReference>
<dbReference type="Proteomes" id="UP000007266">
    <property type="component" value="Linkage group 9"/>
</dbReference>
<dbReference type="Gene3D" id="2.60.40.10">
    <property type="entry name" value="Immunoglobulins"/>
    <property type="match status" value="2"/>
</dbReference>
<keyword evidence="1" id="KW-0732">Signal</keyword>
<feature type="chain" id="PRO_5007310930" evidence="1">
    <location>
        <begin position="19"/>
        <end position="374"/>
    </location>
</feature>
<feature type="domain" description="Fibronectin type-III" evidence="2">
    <location>
        <begin position="123"/>
        <end position="224"/>
    </location>
</feature>
<feature type="domain" description="Fibronectin type-III" evidence="2">
    <location>
        <begin position="28"/>
        <end position="119"/>
    </location>
</feature>
<evidence type="ECO:0000259" key="2">
    <source>
        <dbReference type="PROSITE" id="PS50853"/>
    </source>
</evidence>
<dbReference type="CDD" id="cd00063">
    <property type="entry name" value="FN3"/>
    <property type="match status" value="2"/>
</dbReference>
<dbReference type="OrthoDB" id="6418794at2759"/>
<evidence type="ECO:0000256" key="1">
    <source>
        <dbReference type="SAM" id="SignalP"/>
    </source>
</evidence>
<evidence type="ECO:0000313" key="3">
    <source>
        <dbReference type="EMBL" id="EFA10227.2"/>
    </source>
</evidence>
<keyword evidence="4" id="KW-1185">Reference proteome</keyword>
<dbReference type="SMART" id="SM00060">
    <property type="entry name" value="FN3"/>
    <property type="match status" value="2"/>
</dbReference>
<dbReference type="InterPro" id="IPR050713">
    <property type="entry name" value="RTP_Phos/Ushers"/>
</dbReference>
<dbReference type="InterPro" id="IPR036116">
    <property type="entry name" value="FN3_sf"/>
</dbReference>
<dbReference type="KEGG" id="tca:103314221"/>
<gene>
    <name evidence="3" type="primary">AUGUSTUS-3.0.2_12423</name>
    <name evidence="3" type="ORF">TcasGA2_TC012423</name>
</gene>
<dbReference type="PROSITE" id="PS50853">
    <property type="entry name" value="FN3"/>
    <property type="match status" value="2"/>
</dbReference>
<dbReference type="HOGENOM" id="CLU_1013124_0_0_1"/>
<organism evidence="3 4">
    <name type="scientific">Tribolium castaneum</name>
    <name type="common">Red flour beetle</name>
    <dbReference type="NCBI Taxonomy" id="7070"/>
    <lineage>
        <taxon>Eukaryota</taxon>
        <taxon>Metazoa</taxon>
        <taxon>Ecdysozoa</taxon>
        <taxon>Arthropoda</taxon>
        <taxon>Hexapoda</taxon>
        <taxon>Insecta</taxon>
        <taxon>Pterygota</taxon>
        <taxon>Neoptera</taxon>
        <taxon>Endopterygota</taxon>
        <taxon>Coleoptera</taxon>
        <taxon>Polyphaga</taxon>
        <taxon>Cucujiformia</taxon>
        <taxon>Tenebrionidae</taxon>
        <taxon>Tenebrionidae incertae sedis</taxon>
        <taxon>Tribolium</taxon>
    </lineage>
</organism>
<evidence type="ECO:0000313" key="4">
    <source>
        <dbReference type="Proteomes" id="UP000007266"/>
    </source>
</evidence>
<protein>
    <submittedName>
        <fullName evidence="3">Neuroglian-like Protein</fullName>
    </submittedName>
</protein>
<sequence length="374" mass="42593">MFVTVLFLLLQFCASVFGAHRELLPSKAPSNLTLLEINQGQVLIQWDPIEPDTVRGSFKGYLVRTWNHAGSLVYAFPPDVTRASIDFFPFSKNFITVSVRNEKYVGPPSEAISFDAPQREPQSPQTLHIFTLSNKSVLIRWSKPSQPNGILLGYRIYCREMNDTFGEIKRETSHLINDPDKFQAKLTGLEEGVKYQIGVSAVNCAGESDVTKAGIVLGPHTPVEPFPSRFVYKTNYTTPKRDEKCYKTLTSPAEEEDEEVDDYYDYLLYNHTNYKETTPSPVKTDYEQNCLVDCLVLWMPDVSNNPGEYFYLKYRVRGETDYTVTEPETSEDFILLRNFDACKKYEMVIVAVDGEFSTESGTVFTPPKLYSNIL</sequence>
<dbReference type="STRING" id="7070.D6X287"/>
<name>D6X287_TRICA</name>
<proteinExistence type="predicted"/>
<reference evidence="3 4" key="1">
    <citation type="journal article" date="2008" name="Nature">
        <title>The genome of the model beetle and pest Tribolium castaneum.</title>
        <authorList>
            <consortium name="Tribolium Genome Sequencing Consortium"/>
            <person name="Richards S."/>
            <person name="Gibbs R.A."/>
            <person name="Weinstock G.M."/>
            <person name="Brown S.J."/>
            <person name="Denell R."/>
            <person name="Beeman R.W."/>
            <person name="Gibbs R."/>
            <person name="Beeman R.W."/>
            <person name="Brown S.J."/>
            <person name="Bucher G."/>
            <person name="Friedrich M."/>
            <person name="Grimmelikhuijzen C.J."/>
            <person name="Klingler M."/>
            <person name="Lorenzen M."/>
            <person name="Richards S."/>
            <person name="Roth S."/>
            <person name="Schroder R."/>
            <person name="Tautz D."/>
            <person name="Zdobnov E.M."/>
            <person name="Muzny D."/>
            <person name="Gibbs R.A."/>
            <person name="Weinstock G.M."/>
            <person name="Attaway T."/>
            <person name="Bell S."/>
            <person name="Buhay C.J."/>
            <person name="Chandrabose M.N."/>
            <person name="Chavez D."/>
            <person name="Clerk-Blankenburg K.P."/>
            <person name="Cree A."/>
            <person name="Dao M."/>
            <person name="Davis C."/>
            <person name="Chacko J."/>
            <person name="Dinh H."/>
            <person name="Dugan-Rocha S."/>
            <person name="Fowler G."/>
            <person name="Garner T.T."/>
            <person name="Garnes J."/>
            <person name="Gnirke A."/>
            <person name="Hawes A."/>
            <person name="Hernandez J."/>
            <person name="Hines S."/>
            <person name="Holder M."/>
            <person name="Hume J."/>
            <person name="Jhangiani S.N."/>
            <person name="Joshi V."/>
            <person name="Khan Z.M."/>
            <person name="Jackson L."/>
            <person name="Kovar C."/>
            <person name="Kowis A."/>
            <person name="Lee S."/>
            <person name="Lewis L.R."/>
            <person name="Margolis J."/>
            <person name="Morgan M."/>
            <person name="Nazareth L.V."/>
            <person name="Nguyen N."/>
            <person name="Okwuonu G."/>
            <person name="Parker D."/>
            <person name="Richards S."/>
            <person name="Ruiz S.J."/>
            <person name="Santibanez J."/>
            <person name="Savard J."/>
            <person name="Scherer S.E."/>
            <person name="Schneider B."/>
            <person name="Sodergren E."/>
            <person name="Tautz D."/>
            <person name="Vattahil S."/>
            <person name="Villasana D."/>
            <person name="White C.S."/>
            <person name="Wright R."/>
            <person name="Park Y."/>
            <person name="Beeman R.W."/>
            <person name="Lord J."/>
            <person name="Oppert B."/>
            <person name="Lorenzen M."/>
            <person name="Brown S."/>
            <person name="Wang L."/>
            <person name="Savard J."/>
            <person name="Tautz D."/>
            <person name="Richards S."/>
            <person name="Weinstock G."/>
            <person name="Gibbs R.A."/>
            <person name="Liu Y."/>
            <person name="Worley K."/>
            <person name="Weinstock G."/>
            <person name="Elsik C.G."/>
            <person name="Reese J.T."/>
            <person name="Elhaik E."/>
            <person name="Landan G."/>
            <person name="Graur D."/>
            <person name="Arensburger P."/>
            <person name="Atkinson P."/>
            <person name="Beeman R.W."/>
            <person name="Beidler J."/>
            <person name="Brown S.J."/>
            <person name="Demuth J.P."/>
            <person name="Drury D.W."/>
            <person name="Du Y.Z."/>
            <person name="Fujiwara H."/>
            <person name="Lorenzen M."/>
            <person name="Maselli V."/>
            <person name="Osanai M."/>
            <person name="Park Y."/>
            <person name="Robertson H.M."/>
            <person name="Tu Z."/>
            <person name="Wang J.J."/>
            <person name="Wang S."/>
            <person name="Richards S."/>
            <person name="Song H."/>
            <person name="Zhang L."/>
            <person name="Sodergren E."/>
            <person name="Werner D."/>
            <person name="Stanke M."/>
            <person name="Morgenstern B."/>
            <person name="Solovyev V."/>
            <person name="Kosarev P."/>
            <person name="Brown G."/>
            <person name="Chen H.C."/>
            <person name="Ermolaeva O."/>
            <person name="Hlavina W."/>
            <person name="Kapustin Y."/>
            <person name="Kiryutin B."/>
            <person name="Kitts P."/>
            <person name="Maglott D."/>
            <person name="Pruitt K."/>
            <person name="Sapojnikov V."/>
            <person name="Souvorov A."/>
            <person name="Mackey A.J."/>
            <person name="Waterhouse R.M."/>
            <person name="Wyder S."/>
            <person name="Zdobnov E.M."/>
            <person name="Zdobnov E.M."/>
            <person name="Wyder S."/>
            <person name="Kriventseva E.V."/>
            <person name="Kadowaki T."/>
            <person name="Bork P."/>
            <person name="Aranda M."/>
            <person name="Bao R."/>
            <person name="Beermann A."/>
            <person name="Berns N."/>
            <person name="Bolognesi R."/>
            <person name="Bonneton F."/>
            <person name="Bopp D."/>
            <person name="Brown S.J."/>
            <person name="Bucher G."/>
            <person name="Butts T."/>
            <person name="Chaumot A."/>
            <person name="Denell R.E."/>
            <person name="Ferrier D.E."/>
            <person name="Friedrich M."/>
            <person name="Gordon C.M."/>
            <person name="Jindra M."/>
            <person name="Klingler M."/>
            <person name="Lan Q."/>
            <person name="Lattorff H.M."/>
            <person name="Laudet V."/>
            <person name="von Levetsow C."/>
            <person name="Liu Z."/>
            <person name="Lutz R."/>
            <person name="Lynch J.A."/>
            <person name="da Fonseca R.N."/>
            <person name="Posnien N."/>
            <person name="Reuter R."/>
            <person name="Roth S."/>
            <person name="Savard J."/>
            <person name="Schinko J.B."/>
            <person name="Schmitt C."/>
            <person name="Schoppmeier M."/>
            <person name="Schroder R."/>
            <person name="Shippy T.D."/>
            <person name="Simonnet F."/>
            <person name="Marques-Souza H."/>
            <person name="Tautz D."/>
            <person name="Tomoyasu Y."/>
            <person name="Trauner J."/>
            <person name="Van der Zee M."/>
            <person name="Vervoort M."/>
            <person name="Wittkopp N."/>
            <person name="Wimmer E.A."/>
            <person name="Yang X."/>
            <person name="Jones A.K."/>
            <person name="Sattelle D.B."/>
            <person name="Ebert P.R."/>
            <person name="Nelson D."/>
            <person name="Scott J.G."/>
            <person name="Beeman R.W."/>
            <person name="Muthukrishnan S."/>
            <person name="Kramer K.J."/>
            <person name="Arakane Y."/>
            <person name="Beeman R.W."/>
            <person name="Zhu Q."/>
            <person name="Hogenkamp D."/>
            <person name="Dixit R."/>
            <person name="Oppert B."/>
            <person name="Jiang H."/>
            <person name="Zou Z."/>
            <person name="Marshall J."/>
            <person name="Elpidina E."/>
            <person name="Vinokurov K."/>
            <person name="Oppert C."/>
            <person name="Zou Z."/>
            <person name="Evans J."/>
            <person name="Lu Z."/>
            <person name="Zhao P."/>
            <person name="Sumathipala N."/>
            <person name="Altincicek B."/>
            <person name="Vilcinskas A."/>
            <person name="Williams M."/>
            <person name="Hultmark D."/>
            <person name="Hetru C."/>
            <person name="Jiang H."/>
            <person name="Grimmelikhuijzen C.J."/>
            <person name="Hauser F."/>
            <person name="Cazzamali G."/>
            <person name="Williamson M."/>
            <person name="Park Y."/>
            <person name="Li B."/>
            <person name="Tanaka Y."/>
            <person name="Predel R."/>
            <person name="Neupert S."/>
            <person name="Schachtner J."/>
            <person name="Verleyen P."/>
            <person name="Raible F."/>
            <person name="Bork P."/>
            <person name="Friedrich M."/>
            <person name="Walden K.K."/>
            <person name="Robertson H.M."/>
            <person name="Angeli S."/>
            <person name="Foret S."/>
            <person name="Bucher G."/>
            <person name="Schuetz S."/>
            <person name="Maleszka R."/>
            <person name="Wimmer E.A."/>
            <person name="Beeman R.W."/>
            <person name="Lorenzen M."/>
            <person name="Tomoyasu Y."/>
            <person name="Miller S.C."/>
            <person name="Grossmann D."/>
            <person name="Bucher G."/>
        </authorList>
    </citation>
    <scope>NUCLEOTIDE SEQUENCE [LARGE SCALE GENOMIC DNA]</scope>
    <source>
        <strain evidence="3 4">Georgia GA2</strain>
    </source>
</reference>
<dbReference type="AlphaFoldDB" id="D6X287"/>
<accession>D6X287</accession>
<dbReference type="InterPro" id="IPR013783">
    <property type="entry name" value="Ig-like_fold"/>
</dbReference>
<dbReference type="GO" id="GO:0016020">
    <property type="term" value="C:membrane"/>
    <property type="evidence" value="ECO:0007669"/>
    <property type="project" value="UniProtKB-SubCell"/>
</dbReference>
<dbReference type="Pfam" id="PF00041">
    <property type="entry name" value="fn3"/>
    <property type="match status" value="1"/>
</dbReference>
<feature type="signal peptide" evidence="1">
    <location>
        <begin position="1"/>
        <end position="18"/>
    </location>
</feature>
<dbReference type="eggNOG" id="KOG3513">
    <property type="taxonomic scope" value="Eukaryota"/>
</dbReference>
<dbReference type="EMBL" id="KQ971371">
    <property type="protein sequence ID" value="EFA10227.2"/>
    <property type="molecule type" value="Genomic_DNA"/>
</dbReference>
<dbReference type="InParanoid" id="D6X287"/>
<dbReference type="InterPro" id="IPR003961">
    <property type="entry name" value="FN3_dom"/>
</dbReference>